<dbReference type="OrthoDB" id="4753487at2"/>
<dbReference type="EMBL" id="MVHE01000021">
    <property type="protein sequence ID" value="ORA20583.1"/>
    <property type="molecule type" value="Genomic_DNA"/>
</dbReference>
<dbReference type="InterPro" id="IPR043641">
    <property type="entry name" value="PPE-PPW_C"/>
</dbReference>
<dbReference type="SUPFAM" id="SSF140459">
    <property type="entry name" value="PE/PPE dimer-like"/>
    <property type="match status" value="1"/>
</dbReference>
<evidence type="ECO:0000259" key="4">
    <source>
        <dbReference type="Pfam" id="PF18878"/>
    </source>
</evidence>
<dbReference type="RefSeq" id="WP_083113882.1">
    <property type="nucleotide sequence ID" value="NZ_JACKTS010000018.1"/>
</dbReference>
<dbReference type="GO" id="GO:0052572">
    <property type="term" value="P:response to host immune response"/>
    <property type="evidence" value="ECO:0007669"/>
    <property type="project" value="TreeGrafter"/>
</dbReference>
<protein>
    <recommendedName>
        <fullName evidence="7">PPE family protein</fullName>
    </recommendedName>
</protein>
<keyword evidence="2" id="KW-0812">Transmembrane</keyword>
<dbReference type="PANTHER" id="PTHR46766">
    <property type="entry name" value="GLUTAMINE-RICH PROTEIN 2"/>
    <property type="match status" value="1"/>
</dbReference>
<evidence type="ECO:0000313" key="6">
    <source>
        <dbReference type="Proteomes" id="UP000192284"/>
    </source>
</evidence>
<dbReference type="FunFam" id="1.20.1260.20:FF:000001">
    <property type="entry name" value="PPE family protein PPE41"/>
    <property type="match status" value="1"/>
</dbReference>
<organism evidence="5 6">
    <name type="scientific">Mycobacterium angelicum</name>
    <dbReference type="NCBI Taxonomy" id="470074"/>
    <lineage>
        <taxon>Bacteria</taxon>
        <taxon>Bacillati</taxon>
        <taxon>Actinomycetota</taxon>
        <taxon>Actinomycetes</taxon>
        <taxon>Mycobacteriales</taxon>
        <taxon>Mycobacteriaceae</taxon>
        <taxon>Mycobacterium</taxon>
    </lineage>
</organism>
<dbReference type="InterPro" id="IPR000030">
    <property type="entry name" value="PPE_dom"/>
</dbReference>
<keyword evidence="2" id="KW-0472">Membrane</keyword>
<feature type="domain" description="PPE" evidence="3">
    <location>
        <begin position="6"/>
        <end position="168"/>
    </location>
</feature>
<evidence type="ECO:0000256" key="2">
    <source>
        <dbReference type="SAM" id="Phobius"/>
    </source>
</evidence>
<dbReference type="PANTHER" id="PTHR46766:SF1">
    <property type="entry name" value="GLUTAMINE-RICH PROTEIN 2"/>
    <property type="match status" value="1"/>
</dbReference>
<keyword evidence="6" id="KW-1185">Reference proteome</keyword>
<evidence type="ECO:0000256" key="1">
    <source>
        <dbReference type="ARBA" id="ARBA00010652"/>
    </source>
</evidence>
<dbReference type="AlphaFoldDB" id="A0A1W9ZS94"/>
<feature type="transmembrane region" description="Helical" evidence="2">
    <location>
        <begin position="264"/>
        <end position="288"/>
    </location>
</feature>
<comment type="caution">
    <text evidence="5">The sequence shown here is derived from an EMBL/GenBank/DDBJ whole genome shotgun (WGS) entry which is preliminary data.</text>
</comment>
<proteinExistence type="inferred from homology"/>
<dbReference type="Pfam" id="PF18878">
    <property type="entry name" value="PPE-PPW"/>
    <property type="match status" value="1"/>
</dbReference>
<reference evidence="5 6" key="1">
    <citation type="submission" date="2017-02" db="EMBL/GenBank/DDBJ databases">
        <title>The new phylogeny of genus Mycobacterium.</title>
        <authorList>
            <person name="Tortoli E."/>
            <person name="Trovato A."/>
            <person name="Cirillo D.M."/>
        </authorList>
    </citation>
    <scope>NUCLEOTIDE SEQUENCE [LARGE SCALE GENOMIC DNA]</scope>
    <source>
        <strain evidence="5 6">DSM 45057</strain>
    </source>
</reference>
<dbReference type="InterPro" id="IPR038332">
    <property type="entry name" value="PPE_sf"/>
</dbReference>
<dbReference type="Pfam" id="PF00823">
    <property type="entry name" value="PPE"/>
    <property type="match status" value="1"/>
</dbReference>
<accession>A0A1W9ZS94</accession>
<name>A0A1W9ZS94_MYCAN</name>
<dbReference type="Proteomes" id="UP000192284">
    <property type="component" value="Unassembled WGS sequence"/>
</dbReference>
<evidence type="ECO:0000259" key="3">
    <source>
        <dbReference type="Pfam" id="PF00823"/>
    </source>
</evidence>
<feature type="transmembrane region" description="Helical" evidence="2">
    <location>
        <begin position="228"/>
        <end position="252"/>
    </location>
</feature>
<keyword evidence="2" id="KW-1133">Transmembrane helix</keyword>
<dbReference type="Gene3D" id="1.20.1260.20">
    <property type="entry name" value="PPE superfamily"/>
    <property type="match status" value="1"/>
</dbReference>
<sequence length="487" mass="49476">MFGPIWIASPPEVHSALLSSGPGPGPLLAAAGSWNSLSAEYASAAAELSGLLGAVQAGAWAGPSAEQYVAAHLPYLAWLIQASADAAGVAAQHETAAAAYTTALAAMPTLAELTANHVIHGVLVATNFFGINTIPIALNEADYLRMWLQAAATMGLYQAASGAALASAPRTAPAPVVVRPGAAQAADPWQWLLQVLEQLLKAYIDSFAWMYQLIFEFLQHPIQNTIKIIVAFLTNPWAAIITYGPLLFALGYQIFFNLVGWPTWALILSSPFLLPIGLSLGLSAIALLPTEVAPVLVPVAGVAPLVTAAGSAWPVATVAPTVTGTGGTPASTGTGASAGTAPVSTAPASATFAYAVGGGADWGTGFGPTLGPRSGAKAPAATVPAAAAAAASRAQSRARRRRKTELRDYGDEYLDLGADIGVSPDYGVQESNSGASMLGFAGTAIQEPVLQAAGLAALDGDEFGGGPTMPMMPGTWDQAADGRGPQS</sequence>
<comment type="similarity">
    <text evidence="1">Belongs to the mycobacterial PPE family.</text>
</comment>
<gene>
    <name evidence="5" type="ORF">BST12_14890</name>
</gene>
<feature type="domain" description="PPE-PPW subfamily C-terminal" evidence="4">
    <location>
        <begin position="431"/>
        <end position="476"/>
    </location>
</feature>
<evidence type="ECO:0000313" key="5">
    <source>
        <dbReference type="EMBL" id="ORA20583.1"/>
    </source>
</evidence>
<evidence type="ECO:0008006" key="7">
    <source>
        <dbReference type="Google" id="ProtNLM"/>
    </source>
</evidence>